<organism evidence="13 14">
    <name type="scientific">Novosphingobium ovatum</name>
    <dbReference type="NCBI Taxonomy" id="1908523"/>
    <lineage>
        <taxon>Bacteria</taxon>
        <taxon>Pseudomonadati</taxon>
        <taxon>Pseudomonadota</taxon>
        <taxon>Alphaproteobacteria</taxon>
        <taxon>Sphingomonadales</taxon>
        <taxon>Sphingomonadaceae</taxon>
        <taxon>Novosphingobium</taxon>
    </lineage>
</organism>
<comment type="similarity">
    <text evidence="11">Belongs to the helicase family. PriA subfamily.</text>
</comment>
<sequence>MTRARLLVLNAALPVLDYRVPHGMSVEHGSVVVAPLGPRQIIGIVWEPERLPTEEVGDNRLRNLLQVLPVPPLSAPLRRLIEWTADYYCASLASVARMALSSTAALQGGRTMTEYRLASDAQPPARLTPQRAAAIERLAGEQATMRELAEMSGVTEGVLRGMVGVGLLQAVQVDLDRPYPAADPDHDVPALSAGQQAAADEMVAAVATSGFAPFLLDGVTGSGKTETYFEAVAQAIRMGRQVLVLLPEIALTQNFLHRFEDRFGVTPVLWHSSLKAAERRRAWRAIASGQAQVVVGARSALFLPFARLGLIVVDEAHEVSFKQDEGVRYNARDVAVIRARFESIPVVLASATPALESMTLAEAGVYKRIVLPDRFGGAQLPDIQICDLTQQPPERNHWIAPPLVEALKARLERGEQSLLFLNRRGYAPLTLCRSCGHRFECNTCSAWLVEHRLSRRLACHHCGQEQPMPTACPECGEADCLVACGPGVERIADEVREILPEARVLLATSDTLNSPEKIGDFVTAAQEGMVDVIVGTQLVTKGYHFPELTLVGVIDADLGLEGGDLRAGERTYQQIAQVAGRAGRGEKPGEVVIQTRHPKAPVIAALAAGDRDAFYTAETEGRRAAHAPPFGRWAAIIVSSEDEAEAREAARAIGGTRPNLPDVAVHGPAPAPLSLLRGRYRYRLLINARRSAELQKIIREWLGGLKFPASVRVGVDIDPYSFV</sequence>
<evidence type="ECO:0000313" key="14">
    <source>
        <dbReference type="Proteomes" id="UP000753724"/>
    </source>
</evidence>
<keyword evidence="10 11" id="KW-0413">Isomerase</keyword>
<comment type="caution">
    <text evidence="13">The sequence shown here is derived from an EMBL/GenBank/DDBJ whole genome shotgun (WGS) entry which is preliminary data.</text>
</comment>
<dbReference type="SUPFAM" id="SSF52540">
    <property type="entry name" value="P-loop containing nucleoside triphosphate hydrolases"/>
    <property type="match status" value="2"/>
</dbReference>
<comment type="catalytic activity">
    <reaction evidence="11">
        <text>Couples ATP hydrolysis with the unwinding of duplex DNA by translocating in the 3'-5' direction.</text>
        <dbReference type="EC" id="5.6.2.4"/>
    </reaction>
</comment>
<feature type="binding site" evidence="11">
    <location>
        <position position="435"/>
    </location>
    <ligand>
        <name>Zn(2+)</name>
        <dbReference type="ChEBI" id="CHEBI:29105"/>
        <label>1</label>
    </ligand>
</feature>
<evidence type="ECO:0000256" key="11">
    <source>
        <dbReference type="HAMAP-Rule" id="MF_00983"/>
    </source>
</evidence>
<feature type="binding site" evidence="11">
    <location>
        <position position="462"/>
    </location>
    <ligand>
        <name>Zn(2+)</name>
        <dbReference type="ChEBI" id="CHEBI:29105"/>
        <label>2</label>
    </ligand>
</feature>
<gene>
    <name evidence="11" type="primary">priA</name>
    <name evidence="13" type="ORF">GTZ99_04085</name>
</gene>
<evidence type="ECO:0000256" key="2">
    <source>
        <dbReference type="ARBA" id="ARBA00022705"/>
    </source>
</evidence>
<dbReference type="InterPro" id="IPR042115">
    <property type="entry name" value="PriA_3primeBD_sf"/>
</dbReference>
<keyword evidence="4 11" id="KW-0547">Nucleotide-binding</keyword>
<dbReference type="InterPro" id="IPR005259">
    <property type="entry name" value="PriA"/>
</dbReference>
<protein>
    <recommendedName>
        <fullName evidence="11">Replication restart protein PriA</fullName>
    </recommendedName>
    <alternativeName>
        <fullName evidence="11">ATP-dependent DNA helicase PriA</fullName>
        <ecNumber evidence="11">5.6.2.4</ecNumber>
    </alternativeName>
    <alternativeName>
        <fullName evidence="11">DNA 3'-5' helicase PriA</fullName>
    </alternativeName>
</protein>
<evidence type="ECO:0000313" key="13">
    <source>
        <dbReference type="EMBL" id="NBC35733.1"/>
    </source>
</evidence>
<keyword evidence="7 11" id="KW-0862">Zinc</keyword>
<feature type="binding site" evidence="11">
    <location>
        <position position="432"/>
    </location>
    <ligand>
        <name>Zn(2+)</name>
        <dbReference type="ChEBI" id="CHEBI:29105"/>
        <label>1</label>
    </ligand>
</feature>
<feature type="binding site" evidence="11">
    <location>
        <position position="472"/>
    </location>
    <ligand>
        <name>Zn(2+)</name>
        <dbReference type="ChEBI" id="CHEBI:29105"/>
        <label>1</label>
    </ligand>
</feature>
<evidence type="ECO:0000256" key="5">
    <source>
        <dbReference type="ARBA" id="ARBA00022801"/>
    </source>
</evidence>
<reference evidence="14" key="1">
    <citation type="submission" date="2020-01" db="EMBL/GenBank/DDBJ databases">
        <title>Sphingomonas sp. strain CSW-10.</title>
        <authorList>
            <person name="Chen W.-M."/>
        </authorList>
    </citation>
    <scope>NUCLEOTIDE SEQUENCE [LARGE SCALE GENOMIC DNA]</scope>
    <source>
        <strain evidence="14">FSY-8</strain>
    </source>
</reference>
<comment type="catalytic activity">
    <reaction evidence="11">
        <text>ATP + H2O = ADP + phosphate + H(+)</text>
        <dbReference type="Rhea" id="RHEA:13065"/>
        <dbReference type="ChEBI" id="CHEBI:15377"/>
        <dbReference type="ChEBI" id="CHEBI:15378"/>
        <dbReference type="ChEBI" id="CHEBI:30616"/>
        <dbReference type="ChEBI" id="CHEBI:43474"/>
        <dbReference type="ChEBI" id="CHEBI:456216"/>
        <dbReference type="EC" id="5.6.2.4"/>
    </reaction>
</comment>
<keyword evidence="14" id="KW-1185">Reference proteome</keyword>
<dbReference type="EMBL" id="JAAAPO010000001">
    <property type="protein sequence ID" value="NBC35733.1"/>
    <property type="molecule type" value="Genomic_DNA"/>
</dbReference>
<dbReference type="Pfam" id="PF18074">
    <property type="entry name" value="PriA_C"/>
    <property type="match status" value="1"/>
</dbReference>
<dbReference type="SMART" id="SM00487">
    <property type="entry name" value="DEXDc"/>
    <property type="match status" value="1"/>
</dbReference>
<evidence type="ECO:0000259" key="12">
    <source>
        <dbReference type="PROSITE" id="PS51192"/>
    </source>
</evidence>
<keyword evidence="9 11" id="KW-0238">DNA-binding</keyword>
<dbReference type="InterPro" id="IPR040498">
    <property type="entry name" value="PriA_CRR"/>
</dbReference>
<evidence type="ECO:0000256" key="1">
    <source>
        <dbReference type="ARBA" id="ARBA00022515"/>
    </source>
</evidence>
<dbReference type="HAMAP" id="MF_00983">
    <property type="entry name" value="PriA"/>
    <property type="match status" value="1"/>
</dbReference>
<evidence type="ECO:0000256" key="3">
    <source>
        <dbReference type="ARBA" id="ARBA00022723"/>
    </source>
</evidence>
<dbReference type="InterPro" id="IPR041236">
    <property type="entry name" value="PriA_C"/>
</dbReference>
<evidence type="ECO:0000256" key="4">
    <source>
        <dbReference type="ARBA" id="ARBA00022741"/>
    </source>
</evidence>
<dbReference type="InterPro" id="IPR014001">
    <property type="entry name" value="Helicase_ATP-bd"/>
</dbReference>
<keyword evidence="5 11" id="KW-0378">Hydrolase</keyword>
<dbReference type="Pfam" id="PF17764">
    <property type="entry name" value="PriA_3primeBD"/>
    <property type="match status" value="1"/>
</dbReference>
<dbReference type="NCBIfam" id="TIGR00595">
    <property type="entry name" value="priA"/>
    <property type="match status" value="1"/>
</dbReference>
<keyword evidence="2 11" id="KW-0235">DNA replication</keyword>
<feature type="domain" description="Helicase ATP-binding" evidence="12">
    <location>
        <begin position="205"/>
        <end position="371"/>
    </location>
</feature>
<dbReference type="EC" id="5.6.2.4" evidence="11"/>
<feature type="binding site" evidence="11">
    <location>
        <position position="441"/>
    </location>
    <ligand>
        <name>Zn(2+)</name>
        <dbReference type="ChEBI" id="CHEBI:29105"/>
        <label>2</label>
    </ligand>
</feature>
<dbReference type="PANTHER" id="PTHR30580:SF0">
    <property type="entry name" value="PRIMOSOMAL PROTEIN N"/>
    <property type="match status" value="1"/>
</dbReference>
<proteinExistence type="inferred from homology"/>
<dbReference type="PANTHER" id="PTHR30580">
    <property type="entry name" value="PRIMOSOMAL PROTEIN N"/>
    <property type="match status" value="1"/>
</dbReference>
<keyword evidence="8 11" id="KW-0067">ATP-binding</keyword>
<feature type="binding site" evidence="11">
    <location>
        <position position="475"/>
    </location>
    <ligand>
        <name>Zn(2+)</name>
        <dbReference type="ChEBI" id="CHEBI:29105"/>
        <label>1</label>
    </ligand>
</feature>
<evidence type="ECO:0000256" key="8">
    <source>
        <dbReference type="ARBA" id="ARBA00022840"/>
    </source>
</evidence>
<dbReference type="RefSeq" id="WP_161716974.1">
    <property type="nucleotide sequence ID" value="NZ_JAAAPO010000001.1"/>
</dbReference>
<keyword evidence="6 11" id="KW-0347">Helicase</keyword>
<dbReference type="Pfam" id="PF18319">
    <property type="entry name" value="Zn_ribbon_PriA"/>
    <property type="match status" value="1"/>
</dbReference>
<keyword evidence="3 11" id="KW-0479">Metal-binding</keyword>
<evidence type="ECO:0000256" key="6">
    <source>
        <dbReference type="ARBA" id="ARBA00022806"/>
    </source>
</evidence>
<dbReference type="PROSITE" id="PS51192">
    <property type="entry name" value="HELICASE_ATP_BIND_1"/>
    <property type="match status" value="1"/>
</dbReference>
<accession>A0ABW9XB32</accession>
<comment type="subunit">
    <text evidence="11">Component of the replication restart primosome.</text>
</comment>
<comment type="function">
    <text evidence="11">Initiates the restart of stalled replication forks, which reloads the replicative helicase on sites other than the origin of replication. Recognizes and binds to abandoned replication forks and remodels them to uncover a helicase loading site. Promotes assembly of the primosome at these replication forks.</text>
</comment>
<dbReference type="InterPro" id="IPR011545">
    <property type="entry name" value="DEAD/DEAH_box_helicase_dom"/>
</dbReference>
<dbReference type="InterPro" id="IPR041222">
    <property type="entry name" value="PriA_3primeBD"/>
</dbReference>
<dbReference type="NCBIfam" id="NF004070">
    <property type="entry name" value="PRK05580.2-2"/>
    <property type="match status" value="1"/>
</dbReference>
<name>A0ABW9XB32_9SPHN</name>
<evidence type="ECO:0000256" key="7">
    <source>
        <dbReference type="ARBA" id="ARBA00022833"/>
    </source>
</evidence>
<evidence type="ECO:0000256" key="10">
    <source>
        <dbReference type="ARBA" id="ARBA00023235"/>
    </source>
</evidence>
<keyword evidence="1 11" id="KW-0639">Primosome</keyword>
<evidence type="ECO:0000256" key="9">
    <source>
        <dbReference type="ARBA" id="ARBA00023125"/>
    </source>
</evidence>
<comment type="cofactor">
    <cofactor evidence="11">
        <name>Zn(2+)</name>
        <dbReference type="ChEBI" id="CHEBI:29105"/>
    </cofactor>
    <text evidence="11">Binds 2 zinc ions per subunit.</text>
</comment>
<feature type="binding site" evidence="11">
    <location>
        <position position="459"/>
    </location>
    <ligand>
        <name>Zn(2+)</name>
        <dbReference type="ChEBI" id="CHEBI:29105"/>
        <label>2</label>
    </ligand>
</feature>
<dbReference type="Proteomes" id="UP000753724">
    <property type="component" value="Unassembled WGS sequence"/>
</dbReference>
<dbReference type="Gene3D" id="3.40.50.300">
    <property type="entry name" value="P-loop containing nucleotide triphosphate hydrolases"/>
    <property type="match status" value="2"/>
</dbReference>
<dbReference type="Gene3D" id="3.40.1440.60">
    <property type="entry name" value="PriA, 3(prime) DNA-binding domain"/>
    <property type="match status" value="1"/>
</dbReference>
<dbReference type="Pfam" id="PF00270">
    <property type="entry name" value="DEAD"/>
    <property type="match status" value="1"/>
</dbReference>
<feature type="binding site" evidence="11">
    <location>
        <position position="444"/>
    </location>
    <ligand>
        <name>Zn(2+)</name>
        <dbReference type="ChEBI" id="CHEBI:29105"/>
        <label>2</label>
    </ligand>
</feature>
<dbReference type="InterPro" id="IPR027417">
    <property type="entry name" value="P-loop_NTPase"/>
</dbReference>